<evidence type="ECO:0000313" key="3">
    <source>
        <dbReference type="Proteomes" id="UP001412239"/>
    </source>
</evidence>
<sequence>MGTNGFGSEDEFDASRDEAIPLLLGMASASKENIPFYGSNSLAPHQGSNTSGSDPNGRLVHHSLVISMKNTNALNPFSRQSAIRAILNAGVCDAPDDKQCTAKPSNGNCITTCVGSNEISRDQNTPTGSLGLSALTNSFAALQHSNSSPFAQAEEVISLYPSVNKSQSSTRTAGEKRVVRGVPRQSLRRRELIGRIYRKVPSILVPHLSLPLPQRTVENDPLGPGSQKSPSARRRSGLPEY</sequence>
<dbReference type="AlphaFoldDB" id="A0A292PS06"/>
<accession>A0A292PS06</accession>
<feature type="compositionally biased region" description="Basic residues" evidence="1">
    <location>
        <begin position="231"/>
        <end position="241"/>
    </location>
</feature>
<name>A0A292PS06_9PEZI</name>
<organism evidence="2 3">
    <name type="scientific">Tuber aestivum</name>
    <name type="common">summer truffle</name>
    <dbReference type="NCBI Taxonomy" id="59557"/>
    <lineage>
        <taxon>Eukaryota</taxon>
        <taxon>Fungi</taxon>
        <taxon>Dikarya</taxon>
        <taxon>Ascomycota</taxon>
        <taxon>Pezizomycotina</taxon>
        <taxon>Pezizomycetes</taxon>
        <taxon>Pezizales</taxon>
        <taxon>Tuberaceae</taxon>
        <taxon>Tuber</taxon>
    </lineage>
</organism>
<dbReference type="EMBL" id="LN891048">
    <property type="protein sequence ID" value="CUS10422.1"/>
    <property type="molecule type" value="Genomic_DNA"/>
</dbReference>
<evidence type="ECO:0000313" key="2">
    <source>
        <dbReference type="EMBL" id="CUS10422.1"/>
    </source>
</evidence>
<proteinExistence type="predicted"/>
<gene>
    <name evidence="2" type="ORF">GSTUAT00005503001</name>
</gene>
<evidence type="ECO:0000256" key="1">
    <source>
        <dbReference type="SAM" id="MobiDB-lite"/>
    </source>
</evidence>
<reference evidence="2" key="1">
    <citation type="submission" date="2015-10" db="EMBL/GenBank/DDBJ databases">
        <authorList>
            <person name="Regsiter A."/>
            <person name="william w."/>
        </authorList>
    </citation>
    <scope>NUCLEOTIDE SEQUENCE</scope>
    <source>
        <strain evidence="2">Montdore</strain>
    </source>
</reference>
<protein>
    <submittedName>
        <fullName evidence="2">Uncharacterized protein</fullName>
    </submittedName>
</protein>
<dbReference type="Proteomes" id="UP001412239">
    <property type="component" value="Unassembled WGS sequence"/>
</dbReference>
<feature type="region of interest" description="Disordered" evidence="1">
    <location>
        <begin position="212"/>
        <end position="241"/>
    </location>
</feature>
<keyword evidence="3" id="KW-1185">Reference proteome</keyword>